<dbReference type="EMBL" id="AP012032">
    <property type="protein sequence ID" value="BAK11347.1"/>
    <property type="molecule type" value="Genomic_DNA"/>
</dbReference>
<evidence type="ECO:0000259" key="6">
    <source>
        <dbReference type="PROSITE" id="PS50850"/>
    </source>
</evidence>
<evidence type="ECO:0000256" key="5">
    <source>
        <dbReference type="SAM" id="Phobius"/>
    </source>
</evidence>
<evidence type="ECO:0000256" key="1">
    <source>
        <dbReference type="ARBA" id="ARBA00004127"/>
    </source>
</evidence>
<feature type="transmembrane region" description="Helical" evidence="5">
    <location>
        <begin position="327"/>
        <end position="344"/>
    </location>
</feature>
<dbReference type="eggNOG" id="COG2223">
    <property type="taxonomic scope" value="Bacteria"/>
</dbReference>
<dbReference type="Pfam" id="PF07690">
    <property type="entry name" value="MFS_1"/>
    <property type="match status" value="1"/>
</dbReference>
<dbReference type="PATRIC" id="fig|932677.3.peg.1475"/>
<feature type="transmembrane region" description="Helical" evidence="5">
    <location>
        <begin position="90"/>
        <end position="113"/>
    </location>
</feature>
<dbReference type="SUPFAM" id="SSF103473">
    <property type="entry name" value="MFS general substrate transporter"/>
    <property type="match status" value="1"/>
</dbReference>
<gene>
    <name evidence="7" type="primary">yaaU</name>
    <name evidence="7" type="ordered locus">PAJ_1267</name>
</gene>
<proteinExistence type="predicted"/>
<reference evidence="8" key="1">
    <citation type="journal article" date="2012" name="Appl. Microbiol. Biotechnol.">
        <title>The complete genome sequence of Pantoea ananatis AJ13355, an organism with great biotechnological potential.</title>
        <authorList>
            <person name="Hara Y."/>
            <person name="Kadotani N."/>
            <person name="Izui H."/>
            <person name="Katashkina J.I."/>
            <person name="Kuvaeva T.M."/>
            <person name="Andreeva I.G."/>
            <person name="Golubeva L.I."/>
            <person name="Malko D.B."/>
            <person name="Makeev V.J."/>
            <person name="Mashko S.V."/>
            <person name="Kozlov Y.I."/>
        </authorList>
    </citation>
    <scope>NUCLEOTIDE SEQUENCE [LARGE SCALE GENOMIC DNA]</scope>
    <source>
        <strain evidence="8">AJ13355</strain>
    </source>
</reference>
<dbReference type="InterPro" id="IPR036259">
    <property type="entry name" value="MFS_trans_sf"/>
</dbReference>
<dbReference type="RefSeq" id="WP_014593743.1">
    <property type="nucleotide sequence ID" value="NC_017531.2"/>
</dbReference>
<dbReference type="InterPro" id="IPR011701">
    <property type="entry name" value="MFS"/>
</dbReference>
<feature type="transmembrane region" description="Helical" evidence="5">
    <location>
        <begin position="418"/>
        <end position="437"/>
    </location>
</feature>
<feature type="transmembrane region" description="Helical" evidence="5">
    <location>
        <begin position="262"/>
        <end position="286"/>
    </location>
</feature>
<dbReference type="OrthoDB" id="7066727at2"/>
<organism evidence="7 8">
    <name type="scientific">Pantoea ananatis (strain AJ13355)</name>
    <dbReference type="NCBI Taxonomy" id="932677"/>
    <lineage>
        <taxon>Bacteria</taxon>
        <taxon>Pseudomonadati</taxon>
        <taxon>Pseudomonadota</taxon>
        <taxon>Gammaproteobacteria</taxon>
        <taxon>Enterobacterales</taxon>
        <taxon>Erwiniaceae</taxon>
        <taxon>Pantoea</taxon>
    </lineage>
</organism>
<dbReference type="GO" id="GO:0046943">
    <property type="term" value="F:carboxylic acid transmembrane transporter activity"/>
    <property type="evidence" value="ECO:0007669"/>
    <property type="project" value="TreeGrafter"/>
</dbReference>
<evidence type="ECO:0000256" key="3">
    <source>
        <dbReference type="ARBA" id="ARBA00022989"/>
    </source>
</evidence>
<sequence length="456" mass="48870">MSIYKKKSVNGWQPQQLTIRDVKFATWIAFFAWIFAVYDFILFGTLLPEIGGHFGWSEVEQSEIATWVAFGGAVIALAIGPLVDRLGRRMGIVITVGGAALCSLLTAIGGLWGKGALTAIRSVAGLGYAEQTVNATYLSELYTALDDPKLNKRKGFVYSLVQGGWPVGALVASALTAILLPIIGWQGSFIFAAFPSLVIALLALRLKETPQFEVQKKIKTLREQGKDKDARQVAADYRVPYEDQPKSGFASAFRGTALRSTLVLGIAILLNWFAIQIFSVLGTTVITKTHDVSFNNSLLILILSNLVGYCGYLAHGWLGDRIGRRNTIAGGWMLGGIAFAAMLFCPDNFAIIVALYSVGLFFLIGPYAAALFFISESFPTAIRATAGALIMAMGPVGAIVAGIGTTSVLSQGGHWQEAALWFGAVPCFVSGIIILFARPAAQLDTQVNATSTQPQA</sequence>
<accession>A0A0H3L3H1</accession>
<dbReference type="HOGENOM" id="CLU_001265_46_16_6"/>
<evidence type="ECO:0000313" key="8">
    <source>
        <dbReference type="Proteomes" id="UP000006690"/>
    </source>
</evidence>
<feature type="transmembrane region" description="Helical" evidence="5">
    <location>
        <begin position="298"/>
        <end position="315"/>
    </location>
</feature>
<keyword evidence="7" id="KW-0813">Transport</keyword>
<dbReference type="InterPro" id="IPR020846">
    <property type="entry name" value="MFS_dom"/>
</dbReference>
<feature type="transmembrane region" description="Helical" evidence="5">
    <location>
        <begin position="64"/>
        <end position="83"/>
    </location>
</feature>
<dbReference type="GO" id="GO:0005886">
    <property type="term" value="C:plasma membrane"/>
    <property type="evidence" value="ECO:0007669"/>
    <property type="project" value="UniProtKB-SubCell"/>
</dbReference>
<feature type="transmembrane region" description="Helical" evidence="5">
    <location>
        <begin position="386"/>
        <end position="406"/>
    </location>
</feature>
<evidence type="ECO:0000256" key="2">
    <source>
        <dbReference type="ARBA" id="ARBA00022692"/>
    </source>
</evidence>
<dbReference type="PROSITE" id="PS50850">
    <property type="entry name" value="MFS"/>
    <property type="match status" value="1"/>
</dbReference>
<feature type="transmembrane region" description="Helical" evidence="5">
    <location>
        <begin position="24"/>
        <end position="44"/>
    </location>
</feature>
<name>A0A0H3L3H1_PANAA</name>
<keyword evidence="4 5" id="KW-0472">Membrane</keyword>
<evidence type="ECO:0000256" key="4">
    <source>
        <dbReference type="ARBA" id="ARBA00023136"/>
    </source>
</evidence>
<comment type="subcellular location">
    <subcellularLocation>
        <location evidence="1">Endomembrane system</location>
        <topology evidence="1">Multi-pass membrane protein</topology>
    </subcellularLocation>
</comment>
<dbReference type="KEGG" id="paj:PAJ_1267"/>
<dbReference type="AlphaFoldDB" id="A0A0H3L3H1"/>
<dbReference type="Proteomes" id="UP000006690">
    <property type="component" value="Chromosome"/>
</dbReference>
<dbReference type="Gene3D" id="1.20.1250.20">
    <property type="entry name" value="MFS general substrate transporter like domains"/>
    <property type="match status" value="1"/>
</dbReference>
<keyword evidence="2 5" id="KW-0812">Transmembrane</keyword>
<protein>
    <submittedName>
        <fullName evidence="7">Sugar transporter YaaU</fullName>
    </submittedName>
</protein>
<feature type="transmembrane region" description="Helical" evidence="5">
    <location>
        <begin position="350"/>
        <end position="374"/>
    </location>
</feature>
<dbReference type="PANTHER" id="PTHR23508:SF10">
    <property type="entry name" value="CARBOXYLIC ACID TRANSPORTER PROTEIN HOMOLOG"/>
    <property type="match status" value="1"/>
</dbReference>
<evidence type="ECO:0000313" key="7">
    <source>
        <dbReference type="EMBL" id="BAK11347.1"/>
    </source>
</evidence>
<dbReference type="InterPro" id="IPR005829">
    <property type="entry name" value="Sugar_transporter_CS"/>
</dbReference>
<dbReference type="PROSITE" id="PS00216">
    <property type="entry name" value="SUGAR_TRANSPORT_1"/>
    <property type="match status" value="1"/>
</dbReference>
<feature type="transmembrane region" description="Helical" evidence="5">
    <location>
        <begin position="189"/>
        <end position="206"/>
    </location>
</feature>
<keyword evidence="3 5" id="KW-1133">Transmembrane helix</keyword>
<keyword evidence="7" id="KW-0762">Sugar transport</keyword>
<feature type="domain" description="Major facilitator superfamily (MFS) profile" evidence="6">
    <location>
        <begin position="25"/>
        <end position="442"/>
    </location>
</feature>
<dbReference type="PANTHER" id="PTHR23508">
    <property type="entry name" value="CARBOXYLIC ACID TRANSPORTER PROTEIN HOMOLOG"/>
    <property type="match status" value="1"/>
</dbReference>